<feature type="compositionally biased region" description="Polar residues" evidence="1">
    <location>
        <begin position="294"/>
        <end position="308"/>
    </location>
</feature>
<feature type="compositionally biased region" description="Polar residues" evidence="1">
    <location>
        <begin position="74"/>
        <end position="95"/>
    </location>
</feature>
<protein>
    <submittedName>
        <fullName evidence="2">Uncharacterized protein</fullName>
    </submittedName>
</protein>
<feature type="compositionally biased region" description="Basic and acidic residues" evidence="1">
    <location>
        <begin position="156"/>
        <end position="167"/>
    </location>
</feature>
<reference evidence="2 3" key="1">
    <citation type="submission" date="2022-05" db="EMBL/GenBank/DDBJ databases">
        <authorList>
            <consortium name="Genoscope - CEA"/>
            <person name="William W."/>
        </authorList>
    </citation>
    <scope>NUCLEOTIDE SEQUENCE [LARGE SCALE GENOMIC DNA]</scope>
</reference>
<sequence>MSSMSSASVPSKPKKKDKEKKESKKEKKEKTKKKDSKKEEKSVVNEAGNQTQTAKPKKKFGIRFKAKKSKKTDGSLSGDSAYSSNSAASLPQGANESKESSTVELTEPSEKSQEDVLYDQEVHVIDTPESPDVVQATFTEDSSETVVNVTDVSDPWSKEGKVVKEEQPNMMEEPVNSPEQTTALDPNKTQSPEFESQSSGMLIEANKSMDASSFEKPNVEQNEDVTSTFKDNEDDSRVLSPKSGRILKVNAIITEEEKEDGVISAEISSVEDIIREKKETDDNGTLKEKEVEESISSTVKEQYFSQLDGSHDSEKQNESSMSKEVESPEHPEEQQVEEQKELQKDDSVEDENVADEDVSEKTVSIESITVEDNSVSLPEKSGQTAPLEFLHNLKGAFEDSKVNDLGEHSAGIREPIVSAYKEGEVAAQDYFQEKEVQEKAPESNEEKAVHPNNLQVYGRHDSHDDLTKKDQQVLQENGKNEEVKPEKPMKPSSDYEERSEEEDVLVTKKRKSALSLFWCCFA</sequence>
<feature type="compositionally biased region" description="Basic and acidic residues" evidence="1">
    <location>
        <begin position="431"/>
        <end position="449"/>
    </location>
</feature>
<feature type="compositionally biased region" description="Basic and acidic residues" evidence="1">
    <location>
        <begin position="309"/>
        <end position="346"/>
    </location>
</feature>
<comment type="caution">
    <text evidence="2">The sequence shown here is derived from an EMBL/GenBank/DDBJ whole genome shotgun (WGS) entry which is preliminary data.</text>
</comment>
<feature type="compositionally biased region" description="Basic and acidic residues" evidence="1">
    <location>
        <begin position="108"/>
        <end position="120"/>
    </location>
</feature>
<dbReference type="EMBL" id="CALNXK010000043">
    <property type="protein sequence ID" value="CAH3127355.1"/>
    <property type="molecule type" value="Genomic_DNA"/>
</dbReference>
<organism evidence="2 3">
    <name type="scientific">Porites lobata</name>
    <dbReference type="NCBI Taxonomy" id="104759"/>
    <lineage>
        <taxon>Eukaryota</taxon>
        <taxon>Metazoa</taxon>
        <taxon>Cnidaria</taxon>
        <taxon>Anthozoa</taxon>
        <taxon>Hexacorallia</taxon>
        <taxon>Scleractinia</taxon>
        <taxon>Fungiina</taxon>
        <taxon>Poritidae</taxon>
        <taxon>Porites</taxon>
    </lineage>
</organism>
<feature type="region of interest" description="Disordered" evidence="1">
    <location>
        <begin position="138"/>
        <end position="381"/>
    </location>
</feature>
<keyword evidence="3" id="KW-1185">Reference proteome</keyword>
<evidence type="ECO:0000256" key="1">
    <source>
        <dbReference type="SAM" id="MobiDB-lite"/>
    </source>
</evidence>
<evidence type="ECO:0000313" key="3">
    <source>
        <dbReference type="Proteomes" id="UP001159405"/>
    </source>
</evidence>
<feature type="compositionally biased region" description="Basic residues" evidence="1">
    <location>
        <begin position="55"/>
        <end position="70"/>
    </location>
</feature>
<feature type="region of interest" description="Disordered" evidence="1">
    <location>
        <begin position="430"/>
        <end position="505"/>
    </location>
</feature>
<feature type="compositionally biased region" description="Polar residues" evidence="1">
    <location>
        <begin position="177"/>
        <end position="200"/>
    </location>
</feature>
<feature type="compositionally biased region" description="Basic and acidic residues" evidence="1">
    <location>
        <begin position="19"/>
        <end position="29"/>
    </location>
</feature>
<evidence type="ECO:0000313" key="2">
    <source>
        <dbReference type="EMBL" id="CAH3127355.1"/>
    </source>
</evidence>
<accession>A0ABN8P038</accession>
<feature type="compositionally biased region" description="Basic and acidic residues" evidence="1">
    <location>
        <begin position="478"/>
        <end position="496"/>
    </location>
</feature>
<gene>
    <name evidence="2" type="ORF">PLOB_00032904</name>
</gene>
<proteinExistence type="predicted"/>
<feature type="region of interest" description="Disordered" evidence="1">
    <location>
        <begin position="1"/>
        <end position="120"/>
    </location>
</feature>
<dbReference type="Proteomes" id="UP001159405">
    <property type="component" value="Unassembled WGS sequence"/>
</dbReference>
<feature type="compositionally biased region" description="Polar residues" evidence="1">
    <location>
        <begin position="361"/>
        <end position="381"/>
    </location>
</feature>
<feature type="compositionally biased region" description="Acidic residues" evidence="1">
    <location>
        <begin position="347"/>
        <end position="358"/>
    </location>
</feature>
<feature type="compositionally biased region" description="Basic and acidic residues" evidence="1">
    <location>
        <begin position="458"/>
        <end position="471"/>
    </location>
</feature>
<name>A0ABN8P038_9CNID</name>
<feature type="compositionally biased region" description="Basic and acidic residues" evidence="1">
    <location>
        <begin position="272"/>
        <end position="292"/>
    </location>
</feature>
<feature type="compositionally biased region" description="Polar residues" evidence="1">
    <location>
        <begin position="138"/>
        <end position="151"/>
    </location>
</feature>
<feature type="compositionally biased region" description="Low complexity" evidence="1">
    <location>
        <begin position="1"/>
        <end position="11"/>
    </location>
</feature>